<dbReference type="EMBL" id="SDAM02001108">
    <property type="protein sequence ID" value="KAH6822924.1"/>
    <property type="molecule type" value="Genomic_DNA"/>
</dbReference>
<dbReference type="Pfam" id="PF12776">
    <property type="entry name" value="Myb_DNA-bind_3"/>
    <property type="match status" value="1"/>
</dbReference>
<reference evidence="2 3" key="1">
    <citation type="journal article" date="2021" name="Nat. Commun.">
        <title>Incipient diploidization of the medicinal plant Perilla within 10,000 years.</title>
        <authorList>
            <person name="Zhang Y."/>
            <person name="Shen Q."/>
            <person name="Leng L."/>
            <person name="Zhang D."/>
            <person name="Chen S."/>
            <person name="Shi Y."/>
            <person name="Ning Z."/>
            <person name="Chen S."/>
        </authorList>
    </citation>
    <scope>NUCLEOTIDE SEQUENCE [LARGE SCALE GENOMIC DNA]</scope>
    <source>
        <strain evidence="3">cv. PC099</strain>
    </source>
</reference>
<evidence type="ECO:0000313" key="2">
    <source>
        <dbReference type="EMBL" id="KAH6822924.1"/>
    </source>
</evidence>
<accession>A0AAD4P1B2</accession>
<gene>
    <name evidence="2" type="ORF">C2S53_002737</name>
</gene>
<protein>
    <recommendedName>
        <fullName evidence="1">Myb/SANT-like domain-containing protein</fullName>
    </recommendedName>
</protein>
<dbReference type="Proteomes" id="UP001190926">
    <property type="component" value="Unassembled WGS sequence"/>
</dbReference>
<dbReference type="PANTHER" id="PTHR46250:SF17">
    <property type="entry name" value="MYB_SANT-LIKE DOMAIN-CONTAINING PROTEIN"/>
    <property type="match status" value="1"/>
</dbReference>
<name>A0AAD4P1B2_PERFH</name>
<proteinExistence type="predicted"/>
<evidence type="ECO:0000313" key="3">
    <source>
        <dbReference type="Proteomes" id="UP001190926"/>
    </source>
</evidence>
<keyword evidence="3" id="KW-1185">Reference proteome</keyword>
<dbReference type="InterPro" id="IPR024752">
    <property type="entry name" value="Myb/SANT-like_dom"/>
</dbReference>
<comment type="caution">
    <text evidence="2">The sequence shown here is derived from an EMBL/GenBank/DDBJ whole genome shotgun (WGS) entry which is preliminary data.</text>
</comment>
<feature type="domain" description="Myb/SANT-like" evidence="1">
    <location>
        <begin position="16"/>
        <end position="90"/>
    </location>
</feature>
<sequence>MDTHDTTQETRGPAHNGFKPGYLNFVEEKLQVALLDSGLKAKPHIESRIKTLKRDFHIVYDILNGPNTSGFGMDPIKTRVTAKKHVWNVYLKPAYVPWKNKPFPFYGDLLAIFGRDMKRDDKIDSEIQKMLDLTLGEIIKTFYYITIRDELIDVILV</sequence>
<dbReference type="AlphaFoldDB" id="A0AAD4P1B2"/>
<organism evidence="2 3">
    <name type="scientific">Perilla frutescens var. hirtella</name>
    <name type="common">Perilla citriodora</name>
    <name type="synonym">Perilla setoyensis</name>
    <dbReference type="NCBI Taxonomy" id="608512"/>
    <lineage>
        <taxon>Eukaryota</taxon>
        <taxon>Viridiplantae</taxon>
        <taxon>Streptophyta</taxon>
        <taxon>Embryophyta</taxon>
        <taxon>Tracheophyta</taxon>
        <taxon>Spermatophyta</taxon>
        <taxon>Magnoliopsida</taxon>
        <taxon>eudicotyledons</taxon>
        <taxon>Gunneridae</taxon>
        <taxon>Pentapetalae</taxon>
        <taxon>asterids</taxon>
        <taxon>lamiids</taxon>
        <taxon>Lamiales</taxon>
        <taxon>Lamiaceae</taxon>
        <taxon>Nepetoideae</taxon>
        <taxon>Elsholtzieae</taxon>
        <taxon>Perilla</taxon>
    </lineage>
</organism>
<dbReference type="PANTHER" id="PTHR46250">
    <property type="entry name" value="MYB/SANT-LIKE DNA-BINDING DOMAIN PROTEIN-RELATED"/>
    <property type="match status" value="1"/>
</dbReference>
<evidence type="ECO:0000259" key="1">
    <source>
        <dbReference type="Pfam" id="PF12776"/>
    </source>
</evidence>